<keyword evidence="3" id="KW-1185">Reference proteome</keyword>
<comment type="caution">
    <text evidence="2">The sequence shown here is derived from an EMBL/GenBank/DDBJ whole genome shotgun (WGS) entry which is preliminary data.</text>
</comment>
<evidence type="ECO:0000313" key="3">
    <source>
        <dbReference type="Proteomes" id="UP000005143"/>
    </source>
</evidence>
<dbReference type="Proteomes" id="UP000005143">
    <property type="component" value="Unassembled WGS sequence"/>
</dbReference>
<feature type="domain" description="Baseplate protein J-like barrel" evidence="1">
    <location>
        <begin position="104"/>
        <end position="159"/>
    </location>
</feature>
<proteinExistence type="predicted"/>
<dbReference type="EMBL" id="AGUD01000292">
    <property type="protein sequence ID" value="EHN09431.1"/>
    <property type="molecule type" value="Genomic_DNA"/>
</dbReference>
<dbReference type="Pfam" id="PF04865">
    <property type="entry name" value="Baseplate_J"/>
    <property type="match status" value="1"/>
</dbReference>
<dbReference type="InterPro" id="IPR006949">
    <property type="entry name" value="Barrel_Baseplate_J-like"/>
</dbReference>
<reference evidence="2 3" key="1">
    <citation type="journal article" date="2013" name="Biodegradation">
        <title>Quantitative proteomic analysis of ibuprofen-degrading Patulibacter sp. strain I11.</title>
        <authorList>
            <person name="Almeida B."/>
            <person name="Kjeldal H."/>
            <person name="Lolas I."/>
            <person name="Knudsen A.D."/>
            <person name="Carvalho G."/>
            <person name="Nielsen K.L."/>
            <person name="Barreto Crespo M.T."/>
            <person name="Stensballe A."/>
            <person name="Nielsen J.L."/>
        </authorList>
    </citation>
    <scope>NUCLEOTIDE SEQUENCE [LARGE SCALE GENOMIC DNA]</scope>
    <source>
        <strain evidence="2 3">I11</strain>
    </source>
</reference>
<protein>
    <recommendedName>
        <fullName evidence="1">Baseplate protein J-like barrel domain-containing protein</fullName>
    </recommendedName>
</protein>
<organism evidence="2 3">
    <name type="scientific">Patulibacter medicamentivorans</name>
    <dbReference type="NCBI Taxonomy" id="1097667"/>
    <lineage>
        <taxon>Bacteria</taxon>
        <taxon>Bacillati</taxon>
        <taxon>Actinomycetota</taxon>
        <taxon>Thermoleophilia</taxon>
        <taxon>Solirubrobacterales</taxon>
        <taxon>Patulibacteraceae</taxon>
        <taxon>Patulibacter</taxon>
    </lineage>
</organism>
<dbReference type="OrthoDB" id="4569688at2"/>
<evidence type="ECO:0000259" key="1">
    <source>
        <dbReference type="Pfam" id="PF04865"/>
    </source>
</evidence>
<dbReference type="AlphaFoldDB" id="H0EA91"/>
<dbReference type="RefSeq" id="WP_007578201.1">
    <property type="nucleotide sequence ID" value="NZ_AGUD01000292.1"/>
</dbReference>
<sequence>MSTPLTDDPDQLTTAFGIPVSTDAGDIADELRDRMAEEIPGWQPIATALDTAILAAVATVTAEGRDALQQRLRQVILDLAGALFGFPRSPGTPAQAPMAVTAVDTLGHVLPAGEPVMLGDVELYTVEDAVIPAGSSTATVAVQAVEFGAAANGADGELSIDAKDWLATVDGVVLTAPLDGGTDPWDDDEYLERFREHQAAGARSPVLPHQWAAAARSHPAVGFAWAIRAYNAATDTAGVPFHVTIVVAGLEAEALPGPILADLQTDLQAQALDNVIVHVVSPDYVPVDVTGTGVARAGYATADVDTAVEQHLQNFLSPGTYARPREVTDEPNPAPDRTIHVNELIARADDVPSLDWVEDAQIGDGSSDRVTLTVRQLPTPGTIAFTTTAPGP</sequence>
<name>H0EA91_9ACTN</name>
<accession>H0EA91</accession>
<evidence type="ECO:0000313" key="2">
    <source>
        <dbReference type="EMBL" id="EHN09431.1"/>
    </source>
</evidence>
<gene>
    <name evidence="2" type="ORF">PAI11_37650</name>
</gene>